<evidence type="ECO:0000313" key="1">
    <source>
        <dbReference type="EMBL" id="GIX67517.1"/>
    </source>
</evidence>
<dbReference type="Proteomes" id="UP001054945">
    <property type="component" value="Unassembled WGS sequence"/>
</dbReference>
<sequence>MLRSLYFGARSNIGLSYKSEFRLLCVWIWGGSEEPHKKKKKKKKADIQPKILREPNLSREILLLTRSGIMNGKKKQKKYKLSSLSFFFGAVIITEG</sequence>
<evidence type="ECO:0000313" key="2">
    <source>
        <dbReference type="Proteomes" id="UP001054945"/>
    </source>
</evidence>
<name>A0AAV4M601_CAEEX</name>
<organism evidence="1 2">
    <name type="scientific">Caerostris extrusa</name>
    <name type="common">Bark spider</name>
    <name type="synonym">Caerostris bankana</name>
    <dbReference type="NCBI Taxonomy" id="172846"/>
    <lineage>
        <taxon>Eukaryota</taxon>
        <taxon>Metazoa</taxon>
        <taxon>Ecdysozoa</taxon>
        <taxon>Arthropoda</taxon>
        <taxon>Chelicerata</taxon>
        <taxon>Arachnida</taxon>
        <taxon>Araneae</taxon>
        <taxon>Araneomorphae</taxon>
        <taxon>Entelegynae</taxon>
        <taxon>Araneoidea</taxon>
        <taxon>Araneidae</taxon>
        <taxon>Caerostris</taxon>
    </lineage>
</organism>
<comment type="caution">
    <text evidence="1">The sequence shown here is derived from an EMBL/GenBank/DDBJ whole genome shotgun (WGS) entry which is preliminary data.</text>
</comment>
<protein>
    <submittedName>
        <fullName evidence="1">Uncharacterized protein</fullName>
    </submittedName>
</protein>
<accession>A0AAV4M601</accession>
<keyword evidence="2" id="KW-1185">Reference proteome</keyword>
<proteinExistence type="predicted"/>
<dbReference type="EMBL" id="BPLR01019409">
    <property type="protein sequence ID" value="GIX67517.1"/>
    <property type="molecule type" value="Genomic_DNA"/>
</dbReference>
<reference evidence="1 2" key="1">
    <citation type="submission" date="2021-06" db="EMBL/GenBank/DDBJ databases">
        <title>Caerostris extrusa draft genome.</title>
        <authorList>
            <person name="Kono N."/>
            <person name="Arakawa K."/>
        </authorList>
    </citation>
    <scope>NUCLEOTIDE SEQUENCE [LARGE SCALE GENOMIC DNA]</scope>
</reference>
<gene>
    <name evidence="1" type="ORF">CEXT_185841</name>
</gene>
<dbReference type="AlphaFoldDB" id="A0AAV4M601"/>